<evidence type="ECO:0000256" key="4">
    <source>
        <dbReference type="ARBA" id="ARBA00022679"/>
    </source>
</evidence>
<comment type="cofactor">
    <cofactor evidence="1">
        <name>pyridoxal 5'-phosphate</name>
        <dbReference type="ChEBI" id="CHEBI:597326"/>
    </cofactor>
</comment>
<evidence type="ECO:0000256" key="6">
    <source>
        <dbReference type="ARBA" id="ARBA00023192"/>
    </source>
</evidence>
<dbReference type="Pfam" id="PF00291">
    <property type="entry name" value="PALP"/>
    <property type="match status" value="1"/>
</dbReference>
<sequence length="299" mass="32499">MGYKVVVTMPASVSIERRIILRAFGSEVYLTNPTKGIQAVIDKANEILRDIPNGYMLQQFQNPANPEIHYETTGPEIWRDSEGKVDVLVAGVGTGDTIIGTGKFLKEKNSDIKVYGVEPAEGPLLNGGKPGKPSSDPRNWCFYYPWCFGCWPPDEVVQISGEVAVETAKLLALKEGLLVGLSSGAAAAAAFKLAKRPENIGKLIVVSCIPFSIFISPMGYDNSRNYPGNFPPGTGGSETDDAELSDCTLLAITLATGVRIAHKTPIRKALFDAHALHIELRSMWPFFQPQILPFSPPNH</sequence>
<reference evidence="8" key="1">
    <citation type="submission" date="2019-09" db="EMBL/GenBank/DDBJ databases">
        <title>Draft genome information of white flower Hibiscus syriacus.</title>
        <authorList>
            <person name="Kim Y.-M."/>
        </authorList>
    </citation>
    <scope>NUCLEOTIDE SEQUENCE [LARGE SCALE GENOMIC DNA]</scope>
    <source>
        <strain evidence="8">YM2019G1</strain>
    </source>
</reference>
<dbReference type="GO" id="GO:0019344">
    <property type="term" value="P:cysteine biosynthetic process"/>
    <property type="evidence" value="ECO:0007669"/>
    <property type="project" value="UniProtKB-KW"/>
</dbReference>
<dbReference type="InterPro" id="IPR050214">
    <property type="entry name" value="Cys_Synth/Cystath_Beta-Synth"/>
</dbReference>
<keyword evidence="4" id="KW-0808">Transferase</keyword>
<dbReference type="CDD" id="cd01561">
    <property type="entry name" value="CBS_like"/>
    <property type="match status" value="1"/>
</dbReference>
<keyword evidence="3" id="KW-0028">Amino-acid biosynthesis</keyword>
<dbReference type="InterPro" id="IPR036052">
    <property type="entry name" value="TrpB-like_PALP_sf"/>
</dbReference>
<evidence type="ECO:0000256" key="5">
    <source>
        <dbReference type="ARBA" id="ARBA00022898"/>
    </source>
</evidence>
<evidence type="ECO:0000259" key="7">
    <source>
        <dbReference type="Pfam" id="PF00291"/>
    </source>
</evidence>
<dbReference type="GO" id="GO:0016740">
    <property type="term" value="F:transferase activity"/>
    <property type="evidence" value="ECO:0007669"/>
    <property type="project" value="UniProtKB-KW"/>
</dbReference>
<dbReference type="PANTHER" id="PTHR10314">
    <property type="entry name" value="CYSTATHIONINE BETA-SYNTHASE"/>
    <property type="match status" value="1"/>
</dbReference>
<dbReference type="FunFam" id="3.40.50.1100:FF:000006">
    <property type="entry name" value="Cysteine synthase"/>
    <property type="match status" value="1"/>
</dbReference>
<evidence type="ECO:0000313" key="8">
    <source>
        <dbReference type="EMBL" id="KAE8728491.1"/>
    </source>
</evidence>
<comment type="similarity">
    <text evidence="2">Belongs to the cysteine synthase/cystathionine beta-synthase family.</text>
</comment>
<comment type="caution">
    <text evidence="8">The sequence shown here is derived from an EMBL/GenBank/DDBJ whole genome shotgun (WGS) entry which is preliminary data.</text>
</comment>
<accession>A0A6A3CM91</accession>
<evidence type="ECO:0000256" key="2">
    <source>
        <dbReference type="ARBA" id="ARBA00007103"/>
    </source>
</evidence>
<keyword evidence="5" id="KW-0663">Pyridoxal phosphate</keyword>
<dbReference type="SUPFAM" id="SSF53686">
    <property type="entry name" value="Tryptophan synthase beta subunit-like PLP-dependent enzymes"/>
    <property type="match status" value="1"/>
</dbReference>
<evidence type="ECO:0000256" key="1">
    <source>
        <dbReference type="ARBA" id="ARBA00001933"/>
    </source>
</evidence>
<dbReference type="AlphaFoldDB" id="A0A6A3CM91"/>
<organism evidence="8 9">
    <name type="scientific">Hibiscus syriacus</name>
    <name type="common">Rose of Sharon</name>
    <dbReference type="NCBI Taxonomy" id="106335"/>
    <lineage>
        <taxon>Eukaryota</taxon>
        <taxon>Viridiplantae</taxon>
        <taxon>Streptophyta</taxon>
        <taxon>Embryophyta</taxon>
        <taxon>Tracheophyta</taxon>
        <taxon>Spermatophyta</taxon>
        <taxon>Magnoliopsida</taxon>
        <taxon>eudicotyledons</taxon>
        <taxon>Gunneridae</taxon>
        <taxon>Pentapetalae</taxon>
        <taxon>rosids</taxon>
        <taxon>malvids</taxon>
        <taxon>Malvales</taxon>
        <taxon>Malvaceae</taxon>
        <taxon>Malvoideae</taxon>
        <taxon>Hibiscus</taxon>
    </lineage>
</organism>
<protein>
    <submittedName>
        <fullName evidence="8">Cysteine synthase</fullName>
    </submittedName>
</protein>
<proteinExistence type="inferred from homology"/>
<dbReference type="InterPro" id="IPR001926">
    <property type="entry name" value="TrpB-like_PALP"/>
</dbReference>
<dbReference type="Gene3D" id="3.40.50.1100">
    <property type="match status" value="2"/>
</dbReference>
<evidence type="ECO:0000313" key="9">
    <source>
        <dbReference type="Proteomes" id="UP000436088"/>
    </source>
</evidence>
<gene>
    <name evidence="8" type="ORF">F3Y22_tig00004355pilonHSYRG00145</name>
</gene>
<keyword evidence="9" id="KW-1185">Reference proteome</keyword>
<dbReference type="EMBL" id="VEPZ02000260">
    <property type="protein sequence ID" value="KAE8728491.1"/>
    <property type="molecule type" value="Genomic_DNA"/>
</dbReference>
<dbReference type="SMR" id="A0A6A3CM91"/>
<evidence type="ECO:0000256" key="3">
    <source>
        <dbReference type="ARBA" id="ARBA00022605"/>
    </source>
</evidence>
<feature type="domain" description="Tryptophan synthase beta chain-like PALP" evidence="7">
    <location>
        <begin position="1"/>
        <end position="202"/>
    </location>
</feature>
<name>A0A6A3CM91_HIBSY</name>
<dbReference type="Proteomes" id="UP000436088">
    <property type="component" value="Unassembled WGS sequence"/>
</dbReference>
<keyword evidence="6" id="KW-0198">Cysteine biosynthesis</keyword>